<dbReference type="Gene3D" id="1.10.510.10">
    <property type="entry name" value="Transferase(Phosphotransferase) domain 1"/>
    <property type="match status" value="1"/>
</dbReference>
<keyword evidence="1" id="KW-0723">Serine/threonine-protein kinase</keyword>
<evidence type="ECO:0000256" key="3">
    <source>
        <dbReference type="ARBA" id="ARBA00022741"/>
    </source>
</evidence>
<sequence length="1287" mass="135539">MDSVRAAVEREASSVFSSSSLTTPRSSVASVATMTPAQEAVRQARLFLGNRPTAPSTSPSANRSSDHTESSPSPSLDSRYLVPHDGNTGALRTPGGEEAPTHTTYSTRRSSGSVRSSSTCGAKLSRGVSSSSGGLTRTSGSGAATCFSPGSARTAHSEASLEEERPLMRSCFSSSLGADLQPAYSSSRSRDGPEPQSTPSSAAHSPDAQPPVLSSLLAPLSIRTGQRQHQQGQEDAVRETQLQHVHFSKPSVPLKMPAFPSVHPPKVSLSARLPSRTAAAEQTAVELLQDLSYVEVQEAQEWLDRVRGATQACAVSRSAPFVWPTEAILADPGISEDVDPKAALLEVAPVSLDLAANLHFSQFFRALLMEDESDGELMSDRGRGAVDGGGRESVGTREAVRMTWAGDLRSGIGPTRQWAKTSPCSDSLDGTFPSPSPFFASGLSAVDAGAGLKRDEDGLTVSPITRVSPPSPRQLHPSADAAAPLPDPSILPLSSPLQGGAWGKLVWPGSPLPVEVDSSTPARRSLPVSTAARRWSLMDFDIGRRIGQGRSGKTFLAREKCSKVVLALKVFADDCVRRQGMVGALERAMRLQASAGRRCSHIVKLYAFFADAQRCYAALEYADGGDLASHLFRQPHQRLPEAQVRLIVHHVALALRDLHERHVVHRAVTSRNVLLSRDEADTTAKLGDFAFAVQLADGRARWLGEFEDSLDGGPSLDSAAPEVICGHGWSCKSDMWALGVVAFEMLCGHHPFDHVYATEMKRLICSGAACYSLPTLSHTAVSFVRSLLCVDEAARSSAATALTHPFLRVSAAASTAAPGSAMQATATSSCAEPAEPAAHVTSVGVAVVGESHVGEVPPSVSRDLSSTFSLAAVVGNTDVYCRSDRSHSRTTAAVMTGTKATIHCGTAAPTFPVPTEDIPYLRRGAGPSVTSLATTSSSPFVSSLSTYQAVARTERHARDAASPTPDAVAPATSLLSASSPASFMSFALPTHPWQSAALPPSVTLSTASLSGALSNEEVETWLSRRPSDTSLRSAGNASRHSPTATLSDISASLLSTTRAPATLAVRSATAADGAFTDSAAVESVLSASFKDCRTRHPHHLHLQQHCTRHAQKHEQHDTPAECAAPPAAHSSERGRDEDLQGDCSVTVSSLTPHPSRGACTEWGTEDAEVSVSSSTVSSTVLTFMDVTAPQTLFPTRASDALSPQSTGHIALLMAASSAPHPEWRPLPGRLTSLAVNVTSATAAPVAPQPTATSSHTRRLKAGKKRPITRPECALRLAFEALSDEDSC</sequence>
<accession>A0AAW3AAC8</accession>
<feature type="region of interest" description="Disordered" evidence="8">
    <location>
        <begin position="1"/>
        <end position="212"/>
    </location>
</feature>
<feature type="compositionally biased region" description="Polar residues" evidence="8">
    <location>
        <begin position="53"/>
        <end position="63"/>
    </location>
</feature>
<proteinExistence type="predicted"/>
<feature type="compositionally biased region" description="Polar residues" evidence="8">
    <location>
        <begin position="1143"/>
        <end position="1152"/>
    </location>
</feature>
<feature type="binding site" evidence="6">
    <location>
        <begin position="620"/>
        <end position="622"/>
    </location>
    <ligand>
        <name>ATP</name>
        <dbReference type="ChEBI" id="CHEBI:30616"/>
    </ligand>
</feature>
<dbReference type="GO" id="GO:0004674">
    <property type="term" value="F:protein serine/threonine kinase activity"/>
    <property type="evidence" value="ECO:0007669"/>
    <property type="project" value="UniProtKB-KW"/>
</dbReference>
<feature type="binding site" evidence="6">
    <location>
        <position position="688"/>
    </location>
    <ligand>
        <name>ATP</name>
        <dbReference type="ChEBI" id="CHEBI:30616"/>
    </ligand>
</feature>
<name>A0AAW3AAC8_9TRYP</name>
<reference evidence="10 11" key="1">
    <citation type="submission" date="2024-02" db="EMBL/GenBank/DDBJ databases">
        <title>FIRST GENOME SEQUENCES OF Leishmania (Viannia) shawi, Leishmania (Viannia) lindenbergi AND Leishmania (Viannia) utingensis.</title>
        <authorList>
            <person name="Resadore F."/>
            <person name="Custodio M.G.F."/>
            <person name="Boite M.C."/>
            <person name="Cupolillo E."/>
            <person name="Ferreira G.E.M."/>
        </authorList>
    </citation>
    <scope>NUCLEOTIDE SEQUENCE [LARGE SCALE GENOMIC DNA]</scope>
    <source>
        <strain evidence="10 11">MHOM/BR/1966/M15733</strain>
    </source>
</reference>
<feature type="domain" description="Protein kinase" evidence="9">
    <location>
        <begin position="540"/>
        <end position="807"/>
    </location>
</feature>
<feature type="compositionally biased region" description="Polar residues" evidence="8">
    <location>
        <begin position="1028"/>
        <end position="1043"/>
    </location>
</feature>
<evidence type="ECO:0000256" key="8">
    <source>
        <dbReference type="SAM" id="MobiDB-lite"/>
    </source>
</evidence>
<organism evidence="10 11">
    <name type="scientific">Leishmania lindenbergi</name>
    <dbReference type="NCBI Taxonomy" id="651832"/>
    <lineage>
        <taxon>Eukaryota</taxon>
        <taxon>Discoba</taxon>
        <taxon>Euglenozoa</taxon>
        <taxon>Kinetoplastea</taxon>
        <taxon>Metakinetoplastina</taxon>
        <taxon>Trypanosomatida</taxon>
        <taxon>Trypanosomatidae</taxon>
        <taxon>Leishmaniinae</taxon>
        <taxon>Leishmania</taxon>
    </lineage>
</organism>
<dbReference type="InterPro" id="IPR017441">
    <property type="entry name" value="Protein_kinase_ATP_BS"/>
</dbReference>
<evidence type="ECO:0000256" key="6">
    <source>
        <dbReference type="PIRSR" id="PIRSR630616-2"/>
    </source>
</evidence>
<evidence type="ECO:0000256" key="5">
    <source>
        <dbReference type="ARBA" id="ARBA00022840"/>
    </source>
</evidence>
<dbReference type="PROSITE" id="PS00107">
    <property type="entry name" value="PROTEIN_KINASE_ATP"/>
    <property type="match status" value="1"/>
</dbReference>
<feature type="compositionally biased region" description="Low complexity" evidence="8">
    <location>
        <begin position="1244"/>
        <end position="1254"/>
    </location>
</feature>
<dbReference type="EMBL" id="JBAMZK010000028">
    <property type="protein sequence ID" value="KAL0502273.1"/>
    <property type="molecule type" value="Genomic_DNA"/>
</dbReference>
<keyword evidence="3 6" id="KW-0547">Nucleotide-binding</keyword>
<evidence type="ECO:0000256" key="7">
    <source>
        <dbReference type="PROSITE-ProRule" id="PRU10141"/>
    </source>
</evidence>
<evidence type="ECO:0000256" key="2">
    <source>
        <dbReference type="ARBA" id="ARBA00022679"/>
    </source>
</evidence>
<dbReference type="Proteomes" id="UP001500131">
    <property type="component" value="Unassembled WGS sequence"/>
</dbReference>
<dbReference type="GO" id="GO:0005524">
    <property type="term" value="F:ATP binding"/>
    <property type="evidence" value="ECO:0007669"/>
    <property type="project" value="UniProtKB-UniRule"/>
</dbReference>
<feature type="compositionally biased region" description="Basic residues" evidence="8">
    <location>
        <begin position="1255"/>
        <end position="1266"/>
    </location>
</feature>
<feature type="binding site" evidence="6 7">
    <location>
        <position position="569"/>
    </location>
    <ligand>
        <name>ATP</name>
        <dbReference type="ChEBI" id="CHEBI:30616"/>
    </ligand>
</feature>
<feature type="compositionally biased region" description="Low complexity" evidence="8">
    <location>
        <begin position="13"/>
        <end position="30"/>
    </location>
</feature>
<feature type="binding site" evidence="6">
    <location>
        <position position="550"/>
    </location>
    <ligand>
        <name>ATP</name>
        <dbReference type="ChEBI" id="CHEBI:30616"/>
    </ligand>
</feature>
<evidence type="ECO:0000259" key="9">
    <source>
        <dbReference type="PROSITE" id="PS50011"/>
    </source>
</evidence>
<dbReference type="InterPro" id="IPR000719">
    <property type="entry name" value="Prot_kinase_dom"/>
</dbReference>
<dbReference type="PANTHER" id="PTHR24350">
    <property type="entry name" value="SERINE/THREONINE-PROTEIN KINASE IAL-RELATED"/>
    <property type="match status" value="1"/>
</dbReference>
<keyword evidence="5 6" id="KW-0067">ATP-binding</keyword>
<evidence type="ECO:0000256" key="1">
    <source>
        <dbReference type="ARBA" id="ARBA00022527"/>
    </source>
</evidence>
<keyword evidence="2" id="KW-0808">Transferase</keyword>
<keyword evidence="11" id="KW-1185">Reference proteome</keyword>
<dbReference type="Gene3D" id="3.30.200.20">
    <property type="entry name" value="Phosphorylase Kinase, domain 1"/>
    <property type="match status" value="1"/>
</dbReference>
<feature type="compositionally biased region" description="Low complexity" evidence="8">
    <location>
        <begin position="101"/>
        <end position="142"/>
    </location>
</feature>
<feature type="region of interest" description="Disordered" evidence="8">
    <location>
        <begin position="1103"/>
        <end position="1165"/>
    </location>
</feature>
<dbReference type="SUPFAM" id="SSF56112">
    <property type="entry name" value="Protein kinase-like (PK-like)"/>
    <property type="match status" value="1"/>
</dbReference>
<comment type="caution">
    <text evidence="10">The sequence shown here is derived from an EMBL/GenBank/DDBJ whole genome shotgun (WGS) entry which is preliminary data.</text>
</comment>
<protein>
    <recommendedName>
        <fullName evidence="9">Protein kinase domain-containing protein</fullName>
    </recommendedName>
</protein>
<gene>
    <name evidence="10" type="ORF">Q4I31_004867</name>
</gene>
<dbReference type="InterPro" id="IPR011009">
    <property type="entry name" value="Kinase-like_dom_sf"/>
</dbReference>
<feature type="region of interest" description="Disordered" evidence="8">
    <location>
        <begin position="1015"/>
        <end position="1043"/>
    </location>
</feature>
<dbReference type="InterPro" id="IPR030616">
    <property type="entry name" value="Aur-like"/>
</dbReference>
<evidence type="ECO:0000313" key="11">
    <source>
        <dbReference type="Proteomes" id="UP001500131"/>
    </source>
</evidence>
<keyword evidence="4" id="KW-0418">Kinase</keyword>
<feature type="region of interest" description="Disordered" evidence="8">
    <location>
        <begin position="1244"/>
        <end position="1266"/>
    </location>
</feature>
<evidence type="ECO:0000313" key="10">
    <source>
        <dbReference type="EMBL" id="KAL0502273.1"/>
    </source>
</evidence>
<dbReference type="Pfam" id="PF00069">
    <property type="entry name" value="Pkinase"/>
    <property type="match status" value="1"/>
</dbReference>
<dbReference type="PROSITE" id="PS50011">
    <property type="entry name" value="PROTEIN_KINASE_DOM"/>
    <property type="match status" value="1"/>
</dbReference>
<evidence type="ECO:0000256" key="4">
    <source>
        <dbReference type="ARBA" id="ARBA00022777"/>
    </source>
</evidence>
<feature type="compositionally biased region" description="Low complexity" evidence="8">
    <location>
        <begin position="477"/>
        <end position="487"/>
    </location>
</feature>
<feature type="region of interest" description="Disordered" evidence="8">
    <location>
        <begin position="460"/>
        <end position="487"/>
    </location>
</feature>